<feature type="non-terminal residue" evidence="1">
    <location>
        <position position="113"/>
    </location>
</feature>
<dbReference type="EMBL" id="DYUK01000146">
    <property type="protein sequence ID" value="HJG80088.1"/>
    <property type="molecule type" value="Genomic_DNA"/>
</dbReference>
<accession>A0A921MDJ7</accession>
<reference evidence="1" key="2">
    <citation type="submission" date="2021-09" db="EMBL/GenBank/DDBJ databases">
        <authorList>
            <person name="Gilroy R."/>
        </authorList>
    </citation>
    <scope>NUCLEOTIDE SEQUENCE</scope>
    <source>
        <strain evidence="1">ChiGjej5B5-7349</strain>
    </source>
</reference>
<reference evidence="1" key="1">
    <citation type="journal article" date="2021" name="PeerJ">
        <title>Extensive microbial diversity within the chicken gut microbiome revealed by metagenomics and culture.</title>
        <authorList>
            <person name="Gilroy R."/>
            <person name="Ravi A."/>
            <person name="Getino M."/>
            <person name="Pursley I."/>
            <person name="Horton D.L."/>
            <person name="Alikhan N.F."/>
            <person name="Baker D."/>
            <person name="Gharbi K."/>
            <person name="Hall N."/>
            <person name="Watson M."/>
            <person name="Adriaenssens E.M."/>
            <person name="Foster-Nyarko E."/>
            <person name="Jarju S."/>
            <person name="Secka A."/>
            <person name="Antonio M."/>
            <person name="Oren A."/>
            <person name="Chaudhuri R.R."/>
            <person name="La Ragione R."/>
            <person name="Hildebrand F."/>
            <person name="Pallen M.J."/>
        </authorList>
    </citation>
    <scope>NUCLEOTIDE SEQUENCE</scope>
    <source>
        <strain evidence="1">ChiGjej5B5-7349</strain>
    </source>
</reference>
<evidence type="ECO:0000313" key="1">
    <source>
        <dbReference type="EMBL" id="HJG80088.1"/>
    </source>
</evidence>
<gene>
    <name evidence="1" type="ORF">K8V08_06725</name>
</gene>
<protein>
    <recommendedName>
        <fullName evidence="3">Alpha/beta hydrolase</fullName>
    </recommendedName>
</protein>
<dbReference type="InterPro" id="IPR029058">
    <property type="entry name" value="AB_hydrolase_fold"/>
</dbReference>
<sequence length="113" mass="12461">MAAHSPVDDLPEYLLDKLTPQMRAVLHHQLVEELHRRQRLQLPDDPWEAARLDYREERAFWNEGGPVMSSTADTTIPAAGVEVPVRIHTPVTAASGVGECGGTGLPVILFFHG</sequence>
<dbReference type="Gene3D" id="3.40.50.1820">
    <property type="entry name" value="alpha/beta hydrolase"/>
    <property type="match status" value="1"/>
</dbReference>
<dbReference type="AlphaFoldDB" id="A0A921MDJ7"/>
<proteinExistence type="predicted"/>
<organism evidence="1 2">
    <name type="scientific">Brevibacterium senegalense</name>
    <dbReference type="NCBI Taxonomy" id="1033736"/>
    <lineage>
        <taxon>Bacteria</taxon>
        <taxon>Bacillati</taxon>
        <taxon>Actinomycetota</taxon>
        <taxon>Actinomycetes</taxon>
        <taxon>Micrococcales</taxon>
        <taxon>Brevibacteriaceae</taxon>
        <taxon>Brevibacterium</taxon>
    </lineage>
</organism>
<dbReference type="Proteomes" id="UP000784435">
    <property type="component" value="Unassembled WGS sequence"/>
</dbReference>
<evidence type="ECO:0000313" key="2">
    <source>
        <dbReference type="Proteomes" id="UP000784435"/>
    </source>
</evidence>
<evidence type="ECO:0008006" key="3">
    <source>
        <dbReference type="Google" id="ProtNLM"/>
    </source>
</evidence>
<name>A0A921MDJ7_9MICO</name>
<comment type="caution">
    <text evidence="1">The sequence shown here is derived from an EMBL/GenBank/DDBJ whole genome shotgun (WGS) entry which is preliminary data.</text>
</comment>